<dbReference type="Proteomes" id="UP000624325">
    <property type="component" value="Unassembled WGS sequence"/>
</dbReference>
<dbReference type="PANTHER" id="PTHR43736">
    <property type="entry name" value="ADP-RIBOSE PYROPHOSPHATASE"/>
    <property type="match status" value="1"/>
</dbReference>
<dbReference type="InterPro" id="IPR036390">
    <property type="entry name" value="WH_DNA-bd_sf"/>
</dbReference>
<feature type="domain" description="Nudix hydrolase" evidence="4">
    <location>
        <begin position="8"/>
        <end position="145"/>
    </location>
</feature>
<dbReference type="CDD" id="cd18873">
    <property type="entry name" value="NUDIX_NadM_like"/>
    <property type="match status" value="1"/>
</dbReference>
<reference evidence="5 6" key="1">
    <citation type="submission" date="2021-01" db="EMBL/GenBank/DDBJ databases">
        <title>Whole genome shotgun sequence of Asanoa iriomotensis NBRC 100142.</title>
        <authorList>
            <person name="Komaki H."/>
            <person name="Tamura T."/>
        </authorList>
    </citation>
    <scope>NUCLEOTIDE SEQUENCE [LARGE SCALE GENOMIC DNA]</scope>
    <source>
        <strain evidence="5 6">NBRC 100142</strain>
    </source>
</reference>
<dbReference type="InterPro" id="IPR036388">
    <property type="entry name" value="WH-like_DNA-bd_sf"/>
</dbReference>
<protein>
    <submittedName>
        <fullName evidence="5">NUDIX hydrolase</fullName>
    </submittedName>
</protein>
<evidence type="ECO:0000256" key="2">
    <source>
        <dbReference type="ARBA" id="ARBA00022801"/>
    </source>
</evidence>
<proteinExistence type="inferred from homology"/>
<dbReference type="GO" id="GO:0016787">
    <property type="term" value="F:hydrolase activity"/>
    <property type="evidence" value="ECO:0007669"/>
    <property type="project" value="UniProtKB-KW"/>
</dbReference>
<dbReference type="SUPFAM" id="SSF46785">
    <property type="entry name" value="Winged helix' DNA-binding domain"/>
    <property type="match status" value="1"/>
</dbReference>
<dbReference type="Pfam" id="PF00293">
    <property type="entry name" value="NUDIX"/>
    <property type="match status" value="1"/>
</dbReference>
<evidence type="ECO:0000313" key="6">
    <source>
        <dbReference type="Proteomes" id="UP000624325"/>
    </source>
</evidence>
<dbReference type="InterPro" id="IPR000086">
    <property type="entry name" value="NUDIX_hydrolase_dom"/>
</dbReference>
<dbReference type="PANTHER" id="PTHR43736:SF4">
    <property type="entry name" value="SLR1690 PROTEIN"/>
    <property type="match status" value="1"/>
</dbReference>
<dbReference type="InterPro" id="IPR020084">
    <property type="entry name" value="NUDIX_hydrolase_CS"/>
</dbReference>
<dbReference type="RefSeq" id="WP_203701039.1">
    <property type="nucleotide sequence ID" value="NZ_BAAALU010000012.1"/>
</dbReference>
<evidence type="ECO:0000313" key="5">
    <source>
        <dbReference type="EMBL" id="GIF55257.1"/>
    </source>
</evidence>
<organism evidence="5 6">
    <name type="scientific">Asanoa iriomotensis</name>
    <dbReference type="NCBI Taxonomy" id="234613"/>
    <lineage>
        <taxon>Bacteria</taxon>
        <taxon>Bacillati</taxon>
        <taxon>Actinomycetota</taxon>
        <taxon>Actinomycetes</taxon>
        <taxon>Micromonosporales</taxon>
        <taxon>Micromonosporaceae</taxon>
        <taxon>Asanoa</taxon>
    </lineage>
</organism>
<dbReference type="InterPro" id="IPR015797">
    <property type="entry name" value="NUDIX_hydrolase-like_dom_sf"/>
</dbReference>
<dbReference type="SUPFAM" id="SSF55811">
    <property type="entry name" value="Nudix"/>
    <property type="match status" value="1"/>
</dbReference>
<evidence type="ECO:0000259" key="4">
    <source>
        <dbReference type="PROSITE" id="PS51462"/>
    </source>
</evidence>
<gene>
    <name evidence="5" type="ORF">Air01nite_13520</name>
</gene>
<dbReference type="EMBL" id="BONC01000006">
    <property type="protein sequence ID" value="GIF55257.1"/>
    <property type="molecule type" value="Genomic_DNA"/>
</dbReference>
<dbReference type="PRINTS" id="PR00502">
    <property type="entry name" value="NUDIXFAMILY"/>
</dbReference>
<dbReference type="Pfam" id="PF21906">
    <property type="entry name" value="WHD_NrtR"/>
    <property type="match status" value="1"/>
</dbReference>
<name>A0ABQ4BXJ6_9ACTN</name>
<sequence length="235" mass="26066">MIDDGWVPDRMCVTVDLVIFTILDGALSALIVERGIPPYAGTWALPGGFVGRHEPLEDAARRELREETGLGAEELHLEQLGAFGDPERDPRDRVVTVAYLALAPDLPLPTAGTDARAARWMAIDSIVSGQLALAFDHRKILRHGLDRARSKLEYTSLASAFCGKEFTITELRNVYEVVWNTKLDPRNFHRKITRAPGFLEPTGRRTTRDGGRPAELYRRGDASLLHPPMLMPTGS</sequence>
<comment type="similarity">
    <text evidence="1 3">Belongs to the Nudix hydrolase family.</text>
</comment>
<accession>A0ABQ4BXJ6</accession>
<keyword evidence="2 3" id="KW-0378">Hydrolase</keyword>
<evidence type="ECO:0000256" key="1">
    <source>
        <dbReference type="ARBA" id="ARBA00005582"/>
    </source>
</evidence>
<dbReference type="Gene3D" id="1.10.10.10">
    <property type="entry name" value="Winged helix-like DNA-binding domain superfamily/Winged helix DNA-binding domain"/>
    <property type="match status" value="1"/>
</dbReference>
<dbReference type="PROSITE" id="PS51462">
    <property type="entry name" value="NUDIX"/>
    <property type="match status" value="1"/>
</dbReference>
<keyword evidence="6" id="KW-1185">Reference proteome</keyword>
<dbReference type="InterPro" id="IPR020476">
    <property type="entry name" value="Nudix_hydrolase"/>
</dbReference>
<comment type="caution">
    <text evidence="5">The sequence shown here is derived from an EMBL/GenBank/DDBJ whole genome shotgun (WGS) entry which is preliminary data.</text>
</comment>
<dbReference type="InterPro" id="IPR054105">
    <property type="entry name" value="WHD_NrtR"/>
</dbReference>
<evidence type="ECO:0000256" key="3">
    <source>
        <dbReference type="RuleBase" id="RU003476"/>
    </source>
</evidence>
<dbReference type="Gene3D" id="3.90.79.10">
    <property type="entry name" value="Nucleoside Triphosphate Pyrophosphohydrolase"/>
    <property type="match status" value="1"/>
</dbReference>
<dbReference type="PROSITE" id="PS00893">
    <property type="entry name" value="NUDIX_BOX"/>
    <property type="match status" value="1"/>
</dbReference>